<gene>
    <name evidence="1" type="ORF">SaccyDRAFT_2184</name>
</gene>
<evidence type="ECO:0000313" key="1">
    <source>
        <dbReference type="EMBL" id="EHR61070.1"/>
    </source>
</evidence>
<sequence length="375" mass="39763">MTAGLRPLPEAGNGRVRWAAAERTTPGPPRSGRHRSLRLPVLRVVCWQLCLATVVVAVGSPWPARWGLLLGAATLLALSGSRVRGRWLSDALVSVARFRLRRHDRDLDGLSPDECGRVLLRALVPGAGVHTVELAGRPAGVVSRGEELVAVTRPVGDDTAAFVRLVLSGSLPTDADPGPPRPGVRSQLVLHRGPQPGEVTRVWLTVRAMRDPNLATDAELLVALNNTVRKLHRALREAGLGAVASTETQVLATLLALTHVGAGRGTVREERRHWRAGHVSQVGLRVTGLAEHSPSARMQVLHHLLAAVPGSACTIAITVPGHSAVLRVAAMTDATVDAAVEWLVRLAPPGIRLERMDDEHAPAVAASLPIGGGPR</sequence>
<organism evidence="1 2">
    <name type="scientific">Saccharomonospora cyanea NA-134</name>
    <dbReference type="NCBI Taxonomy" id="882082"/>
    <lineage>
        <taxon>Bacteria</taxon>
        <taxon>Bacillati</taxon>
        <taxon>Actinomycetota</taxon>
        <taxon>Actinomycetes</taxon>
        <taxon>Pseudonocardiales</taxon>
        <taxon>Pseudonocardiaceae</taxon>
        <taxon>Saccharomonospora</taxon>
    </lineage>
</organism>
<accession>H5XNK9</accession>
<dbReference type="RefSeq" id="WP_005456074.1">
    <property type="nucleotide sequence ID" value="NZ_CM001440.1"/>
</dbReference>
<evidence type="ECO:0000313" key="2">
    <source>
        <dbReference type="Proteomes" id="UP000002791"/>
    </source>
</evidence>
<dbReference type="AlphaFoldDB" id="H5XNK9"/>
<dbReference type="STRING" id="882082.SaccyDRAFT_2184"/>
<keyword evidence="2" id="KW-1185">Reference proteome</keyword>
<proteinExistence type="predicted"/>
<dbReference type="Proteomes" id="UP000002791">
    <property type="component" value="Chromosome"/>
</dbReference>
<evidence type="ECO:0008006" key="3">
    <source>
        <dbReference type="Google" id="ProtNLM"/>
    </source>
</evidence>
<protein>
    <recommendedName>
        <fullName evidence="3">Type VII secretion protein EccE</fullName>
    </recommendedName>
</protein>
<dbReference type="HOGENOM" id="CLU_623543_0_0_11"/>
<reference evidence="1 2" key="1">
    <citation type="submission" date="2011-11" db="EMBL/GenBank/DDBJ databases">
        <title>The Noncontiguous Finished sequence of Saccharomonospora cyanea NA-134.</title>
        <authorList>
            <consortium name="US DOE Joint Genome Institute"/>
            <person name="Lucas S."/>
            <person name="Han J."/>
            <person name="Lapidus A."/>
            <person name="Cheng J.-F."/>
            <person name="Goodwin L."/>
            <person name="Pitluck S."/>
            <person name="Peters L."/>
            <person name="Ovchinnikova G."/>
            <person name="Lu M."/>
            <person name="Detter J.C."/>
            <person name="Han C."/>
            <person name="Tapia R."/>
            <person name="Land M."/>
            <person name="Hauser L."/>
            <person name="Kyrpides N."/>
            <person name="Ivanova N."/>
            <person name="Pagani I."/>
            <person name="Brambilla E.-M."/>
            <person name="Klenk H.-P."/>
            <person name="Woyke T."/>
        </authorList>
    </citation>
    <scope>NUCLEOTIDE SEQUENCE [LARGE SCALE GENOMIC DNA]</scope>
    <source>
        <strain evidence="1 2">NA-134</strain>
    </source>
</reference>
<name>H5XNK9_9PSEU</name>
<dbReference type="EMBL" id="CM001440">
    <property type="protein sequence ID" value="EHR61070.1"/>
    <property type="molecule type" value="Genomic_DNA"/>
</dbReference>